<dbReference type="GO" id="GO:0006302">
    <property type="term" value="P:double-strand break repair"/>
    <property type="evidence" value="ECO:0007669"/>
    <property type="project" value="TreeGrafter"/>
</dbReference>
<dbReference type="HAMAP" id="MF_00201">
    <property type="entry name" value="RecO"/>
    <property type="match status" value="1"/>
</dbReference>
<evidence type="ECO:0000256" key="3">
    <source>
        <dbReference type="ARBA" id="ARBA00022763"/>
    </source>
</evidence>
<dbReference type="NCBIfam" id="TIGR00613">
    <property type="entry name" value="reco"/>
    <property type="match status" value="1"/>
</dbReference>
<sequence length="231" mass="26727">MEKYVEGIVLDALDYKDKSKIVHLYTPFGMDSVLAVHAAALTSGKTAFAQTFNEVEYLKSKAALPKLIEYRLQTSHYDFSSDLRLFPVLSVFLQVLKNLDPASPHHRIYPFFKSCLAAFEEKWNPFFVLAVFLVKMLAVFGVKPELRQCVVCKEEPIVSFSVLLGGALCPVHRIKEDTDSNTLSFFQKLYYFHAFEEDSFAVPQEFFSVIYRYYQEHVHLKLKDYRQPLVK</sequence>
<dbReference type="GO" id="GO:0006310">
    <property type="term" value="P:DNA recombination"/>
    <property type="evidence" value="ECO:0007669"/>
    <property type="project" value="UniProtKB-UniRule"/>
</dbReference>
<comment type="function">
    <text evidence="7">Involved in DNA repair and RecF pathway recombination.</text>
</comment>
<evidence type="ECO:0000256" key="1">
    <source>
        <dbReference type="ARBA" id="ARBA00007452"/>
    </source>
</evidence>
<dbReference type="Proteomes" id="UP000886758">
    <property type="component" value="Unassembled WGS sequence"/>
</dbReference>
<name>A0A9D1KJG0_9MOLU</name>
<dbReference type="InterPro" id="IPR012340">
    <property type="entry name" value="NA-bd_OB-fold"/>
</dbReference>
<dbReference type="SUPFAM" id="SSF50249">
    <property type="entry name" value="Nucleic acid-binding proteins"/>
    <property type="match status" value="1"/>
</dbReference>
<organism evidence="9 10">
    <name type="scientific">Candidatus Pelethenecus faecipullorum</name>
    <dbReference type="NCBI Taxonomy" id="2840900"/>
    <lineage>
        <taxon>Bacteria</taxon>
        <taxon>Bacillati</taxon>
        <taxon>Mycoplasmatota</taxon>
        <taxon>Mollicutes</taxon>
        <taxon>Candidatus Pelethenecus</taxon>
    </lineage>
</organism>
<dbReference type="AlphaFoldDB" id="A0A9D1KJG0"/>
<protein>
    <recommendedName>
        <fullName evidence="2 7">DNA repair protein RecO</fullName>
    </recommendedName>
    <alternativeName>
        <fullName evidence="6 7">Recombination protein O</fullName>
    </alternativeName>
</protein>
<evidence type="ECO:0000256" key="4">
    <source>
        <dbReference type="ARBA" id="ARBA00023172"/>
    </source>
</evidence>
<comment type="caution">
    <text evidence="9">The sequence shown here is derived from an EMBL/GenBank/DDBJ whole genome shotgun (WGS) entry which is preliminary data.</text>
</comment>
<accession>A0A9D1KJG0</accession>
<dbReference type="InterPro" id="IPR037278">
    <property type="entry name" value="ARFGAP/RecO"/>
</dbReference>
<evidence type="ECO:0000313" key="10">
    <source>
        <dbReference type="Proteomes" id="UP000886758"/>
    </source>
</evidence>
<evidence type="ECO:0000256" key="7">
    <source>
        <dbReference type="HAMAP-Rule" id="MF_00201"/>
    </source>
</evidence>
<reference evidence="9" key="1">
    <citation type="submission" date="2020-10" db="EMBL/GenBank/DDBJ databases">
        <authorList>
            <person name="Gilroy R."/>
        </authorList>
    </citation>
    <scope>NUCLEOTIDE SEQUENCE</scope>
    <source>
        <strain evidence="9">ChiW17-6978</strain>
    </source>
</reference>
<dbReference type="Gene3D" id="1.20.1440.120">
    <property type="entry name" value="Recombination protein O, C-terminal domain"/>
    <property type="match status" value="1"/>
</dbReference>
<comment type="similarity">
    <text evidence="1 7">Belongs to the RecO family.</text>
</comment>
<evidence type="ECO:0000259" key="8">
    <source>
        <dbReference type="Pfam" id="PF11967"/>
    </source>
</evidence>
<gene>
    <name evidence="7 9" type="primary">recO</name>
    <name evidence="9" type="ORF">IAD46_02205</name>
</gene>
<evidence type="ECO:0000256" key="6">
    <source>
        <dbReference type="ARBA" id="ARBA00033409"/>
    </source>
</evidence>
<feature type="domain" description="DNA replication/recombination mediator RecO N-terminal" evidence="8">
    <location>
        <begin position="4"/>
        <end position="60"/>
    </location>
</feature>
<dbReference type="InterPro" id="IPR042242">
    <property type="entry name" value="RecO_C"/>
</dbReference>
<keyword evidence="3 7" id="KW-0227">DNA damage</keyword>
<dbReference type="PANTHER" id="PTHR33991:SF1">
    <property type="entry name" value="DNA REPAIR PROTEIN RECO"/>
    <property type="match status" value="1"/>
</dbReference>
<evidence type="ECO:0000313" key="9">
    <source>
        <dbReference type="EMBL" id="HIT49818.1"/>
    </source>
</evidence>
<dbReference type="SUPFAM" id="SSF57863">
    <property type="entry name" value="ArfGap/RecO-like zinc finger"/>
    <property type="match status" value="1"/>
</dbReference>
<keyword evidence="4 7" id="KW-0233">DNA recombination</keyword>
<dbReference type="GO" id="GO:0043590">
    <property type="term" value="C:bacterial nucleoid"/>
    <property type="evidence" value="ECO:0007669"/>
    <property type="project" value="TreeGrafter"/>
</dbReference>
<dbReference type="InterPro" id="IPR003717">
    <property type="entry name" value="RecO"/>
</dbReference>
<dbReference type="PANTHER" id="PTHR33991">
    <property type="entry name" value="DNA REPAIR PROTEIN RECO"/>
    <property type="match status" value="1"/>
</dbReference>
<evidence type="ECO:0000256" key="5">
    <source>
        <dbReference type="ARBA" id="ARBA00023204"/>
    </source>
</evidence>
<proteinExistence type="inferred from homology"/>
<dbReference type="Gene3D" id="2.40.50.140">
    <property type="entry name" value="Nucleic acid-binding proteins"/>
    <property type="match status" value="1"/>
</dbReference>
<evidence type="ECO:0000256" key="2">
    <source>
        <dbReference type="ARBA" id="ARBA00021310"/>
    </source>
</evidence>
<dbReference type="InterPro" id="IPR022572">
    <property type="entry name" value="DNA_rep/recomb_RecO_N"/>
</dbReference>
<dbReference type="Pfam" id="PF02565">
    <property type="entry name" value="RecO_C"/>
    <property type="match status" value="1"/>
</dbReference>
<keyword evidence="5 7" id="KW-0234">DNA repair</keyword>
<dbReference type="Pfam" id="PF11967">
    <property type="entry name" value="RecO_N"/>
    <property type="match status" value="1"/>
</dbReference>
<dbReference type="EMBL" id="DVLF01000071">
    <property type="protein sequence ID" value="HIT49818.1"/>
    <property type="molecule type" value="Genomic_DNA"/>
</dbReference>
<reference evidence="9" key="2">
    <citation type="journal article" date="2021" name="PeerJ">
        <title>Extensive microbial diversity within the chicken gut microbiome revealed by metagenomics and culture.</title>
        <authorList>
            <person name="Gilroy R."/>
            <person name="Ravi A."/>
            <person name="Getino M."/>
            <person name="Pursley I."/>
            <person name="Horton D.L."/>
            <person name="Alikhan N.F."/>
            <person name="Baker D."/>
            <person name="Gharbi K."/>
            <person name="Hall N."/>
            <person name="Watson M."/>
            <person name="Adriaenssens E.M."/>
            <person name="Foster-Nyarko E."/>
            <person name="Jarju S."/>
            <person name="Secka A."/>
            <person name="Antonio M."/>
            <person name="Oren A."/>
            <person name="Chaudhuri R.R."/>
            <person name="La Ragione R."/>
            <person name="Hildebrand F."/>
            <person name="Pallen M.J."/>
        </authorList>
    </citation>
    <scope>NUCLEOTIDE SEQUENCE</scope>
    <source>
        <strain evidence="9">ChiW17-6978</strain>
    </source>
</reference>